<accession>A0A1W6LDU0</accession>
<keyword evidence="6" id="KW-1185">Reference proteome</keyword>
<comment type="similarity">
    <text evidence="1">Belongs to the Gfo/Idh/MocA family.</text>
</comment>
<name>A0A1W6LDU0_9BURK</name>
<dbReference type="Pfam" id="PF01408">
    <property type="entry name" value="GFO_IDH_MocA"/>
    <property type="match status" value="1"/>
</dbReference>
<evidence type="ECO:0000256" key="2">
    <source>
        <dbReference type="ARBA" id="ARBA00023002"/>
    </source>
</evidence>
<dbReference type="RefSeq" id="WP_085752684.1">
    <property type="nucleotide sequence ID" value="NZ_BSPR01000020.1"/>
</dbReference>
<dbReference type="KEGG" id="rgu:A4W93_22130"/>
<gene>
    <name evidence="5" type="ORF">A4W93_22130</name>
</gene>
<dbReference type="AlphaFoldDB" id="A0A1W6LDU0"/>
<dbReference type="InterPro" id="IPR050984">
    <property type="entry name" value="Gfo/Idh/MocA_domain"/>
</dbReference>
<dbReference type="EMBL" id="CP015118">
    <property type="protein sequence ID" value="ARN22386.1"/>
    <property type="molecule type" value="Genomic_DNA"/>
</dbReference>
<dbReference type="InterPro" id="IPR055170">
    <property type="entry name" value="GFO_IDH_MocA-like_dom"/>
</dbReference>
<feature type="domain" description="GFO/IDH/MocA-like oxidoreductase" evidence="4">
    <location>
        <begin position="133"/>
        <end position="250"/>
    </location>
</feature>
<dbReference type="GO" id="GO:0016491">
    <property type="term" value="F:oxidoreductase activity"/>
    <property type="evidence" value="ECO:0007669"/>
    <property type="project" value="UniProtKB-KW"/>
</dbReference>
<dbReference type="SUPFAM" id="SSF55347">
    <property type="entry name" value="Glyceraldehyde-3-phosphate dehydrogenase-like, C-terminal domain"/>
    <property type="match status" value="1"/>
</dbReference>
<proteinExistence type="inferred from homology"/>
<dbReference type="PANTHER" id="PTHR22604">
    <property type="entry name" value="OXIDOREDUCTASES"/>
    <property type="match status" value="1"/>
</dbReference>
<dbReference type="GO" id="GO:0000166">
    <property type="term" value="F:nucleotide binding"/>
    <property type="evidence" value="ECO:0007669"/>
    <property type="project" value="InterPro"/>
</dbReference>
<evidence type="ECO:0000259" key="4">
    <source>
        <dbReference type="Pfam" id="PF22725"/>
    </source>
</evidence>
<dbReference type="STRING" id="946333.A4W93_22130"/>
<evidence type="ECO:0000313" key="5">
    <source>
        <dbReference type="EMBL" id="ARN22386.1"/>
    </source>
</evidence>
<dbReference type="SUPFAM" id="SSF51735">
    <property type="entry name" value="NAD(P)-binding Rossmann-fold domains"/>
    <property type="match status" value="1"/>
</dbReference>
<organism evidence="5 6">
    <name type="scientific">Piscinibacter gummiphilus</name>
    <dbReference type="NCBI Taxonomy" id="946333"/>
    <lineage>
        <taxon>Bacteria</taxon>
        <taxon>Pseudomonadati</taxon>
        <taxon>Pseudomonadota</taxon>
        <taxon>Betaproteobacteria</taxon>
        <taxon>Burkholderiales</taxon>
        <taxon>Sphaerotilaceae</taxon>
        <taxon>Piscinibacter</taxon>
    </lineage>
</organism>
<dbReference type="OrthoDB" id="9793050at2"/>
<dbReference type="Pfam" id="PF22725">
    <property type="entry name" value="GFO_IDH_MocA_C3"/>
    <property type="match status" value="1"/>
</dbReference>
<dbReference type="Gene3D" id="3.40.50.720">
    <property type="entry name" value="NAD(P)-binding Rossmann-like Domain"/>
    <property type="match status" value="1"/>
</dbReference>
<evidence type="ECO:0000256" key="1">
    <source>
        <dbReference type="ARBA" id="ARBA00010928"/>
    </source>
</evidence>
<dbReference type="Proteomes" id="UP000193427">
    <property type="component" value="Chromosome"/>
</dbReference>
<dbReference type="Gene3D" id="3.30.360.10">
    <property type="entry name" value="Dihydrodipicolinate Reductase, domain 2"/>
    <property type="match status" value="1"/>
</dbReference>
<keyword evidence="2" id="KW-0560">Oxidoreductase</keyword>
<feature type="domain" description="Gfo/Idh/MocA-like oxidoreductase N-terminal" evidence="3">
    <location>
        <begin position="6"/>
        <end position="124"/>
    </location>
</feature>
<dbReference type="PANTHER" id="PTHR22604:SF105">
    <property type="entry name" value="TRANS-1,2-DIHYDROBENZENE-1,2-DIOL DEHYDROGENASE"/>
    <property type="match status" value="1"/>
</dbReference>
<evidence type="ECO:0000259" key="3">
    <source>
        <dbReference type="Pfam" id="PF01408"/>
    </source>
</evidence>
<protein>
    <submittedName>
        <fullName evidence="5">Uncharacterized protein</fullName>
    </submittedName>
</protein>
<evidence type="ECO:0000313" key="6">
    <source>
        <dbReference type="Proteomes" id="UP000193427"/>
    </source>
</evidence>
<sequence length="330" mass="36346">MPDTTVRWGVIGPGRIANRFAECLTAVPGARLVAAASRDAERARDFVARHGGERHHGDYASLFRDDGVDAIYVATPHAQHADVAIQALQAGKAVLCEKPLTVNAPQAERVFAAAKAADRFVMEAFWTRFLPVFAQVRRWLDEGRVGKVTGIESFFGYAQPRNLDDRLFRADLAGGALLDVGIYCISMSHHLFKGPLRVLETSATVGATGVDEDLRARIAVGELAVELRMHASMTQKFYNSFRIEGSEGEILVTEPFWDSGQAILLRRGEAPVASHAPYVVNGFEYQVREVQRCMQAGLLQSDVVPWADTLAVMRCMDEIRAAVGVRYPFE</sequence>
<dbReference type="InterPro" id="IPR036291">
    <property type="entry name" value="NAD(P)-bd_dom_sf"/>
</dbReference>
<reference evidence="5 6" key="1">
    <citation type="submission" date="2016-04" db="EMBL/GenBank/DDBJ databases">
        <title>Complete genome sequence of natural rubber-degrading, novel Gram-negative bacterium, Rhizobacter gummiphilus strain NS21.</title>
        <authorList>
            <person name="Tabata M."/>
            <person name="Kasai D."/>
            <person name="Fukuda M."/>
        </authorList>
    </citation>
    <scope>NUCLEOTIDE SEQUENCE [LARGE SCALE GENOMIC DNA]</scope>
    <source>
        <strain evidence="5 6">NS21</strain>
    </source>
</reference>
<dbReference type="InterPro" id="IPR000683">
    <property type="entry name" value="Gfo/Idh/MocA-like_OxRdtase_N"/>
</dbReference>